<feature type="domain" description="PhoD-like phosphatase" evidence="2">
    <location>
        <begin position="171"/>
        <end position="242"/>
    </location>
</feature>
<dbReference type="RefSeq" id="XP_013896441.1">
    <property type="nucleotide sequence ID" value="XM_014040987.1"/>
</dbReference>
<dbReference type="STRING" id="145388.A0A0D2M8L3"/>
<dbReference type="EMBL" id="KK102579">
    <property type="protein sequence ID" value="KIY97421.1"/>
    <property type="molecule type" value="Genomic_DNA"/>
</dbReference>
<sequence length="275" mass="29793">MGSLGQDNGHGPPVIPPAHNGAAYVVSSTKGAGITTSPSGRRFVLEDDAPYPAPIAAGEEERVSRRAKQPNTCGCGDLAARDSIGPLLRFAGYDPDEDCWMGSVLYVCKPSVTLKPVLTWTDTDAGTSHTVPANCLDSFCEWNFWRFDLGVPVGDGEKRIEYSVQGEGGAFYVAGREQSYHWGYYSCNGFTPDVPREEGEKKWCGLEPLWRDVLARHKDLPLHVMVGGGDQLYNDDVLKSPALQPFLDAPTPDRPGWEFGADMRDDPGAVAPSAC</sequence>
<dbReference type="Proteomes" id="UP000054498">
    <property type="component" value="Unassembled WGS sequence"/>
</dbReference>
<dbReference type="OrthoDB" id="9999821at2759"/>
<proteinExistence type="predicted"/>
<organism evidence="3 4">
    <name type="scientific">Monoraphidium neglectum</name>
    <dbReference type="NCBI Taxonomy" id="145388"/>
    <lineage>
        <taxon>Eukaryota</taxon>
        <taxon>Viridiplantae</taxon>
        <taxon>Chlorophyta</taxon>
        <taxon>core chlorophytes</taxon>
        <taxon>Chlorophyceae</taxon>
        <taxon>CS clade</taxon>
        <taxon>Sphaeropleales</taxon>
        <taxon>Selenastraceae</taxon>
        <taxon>Monoraphidium</taxon>
    </lineage>
</organism>
<dbReference type="AlphaFoldDB" id="A0A0D2M8L3"/>
<keyword evidence="4" id="KW-1185">Reference proteome</keyword>
<dbReference type="GO" id="GO:0016020">
    <property type="term" value="C:membrane"/>
    <property type="evidence" value="ECO:0007669"/>
    <property type="project" value="TreeGrafter"/>
</dbReference>
<dbReference type="Pfam" id="PF19050">
    <property type="entry name" value="PhoD_2"/>
    <property type="match status" value="1"/>
</dbReference>
<reference evidence="3 4" key="1">
    <citation type="journal article" date="2013" name="BMC Genomics">
        <title>Reconstruction of the lipid metabolism for the microalga Monoraphidium neglectum from its genome sequence reveals characteristics suitable for biofuel production.</title>
        <authorList>
            <person name="Bogen C."/>
            <person name="Al-Dilaimi A."/>
            <person name="Albersmeier A."/>
            <person name="Wichmann J."/>
            <person name="Grundmann M."/>
            <person name="Rupp O."/>
            <person name="Lauersen K.J."/>
            <person name="Blifernez-Klassen O."/>
            <person name="Kalinowski J."/>
            <person name="Goesmann A."/>
            <person name="Mussgnug J.H."/>
            <person name="Kruse O."/>
        </authorList>
    </citation>
    <scope>NUCLEOTIDE SEQUENCE [LARGE SCALE GENOMIC DNA]</scope>
    <source>
        <strain evidence="3 4">SAG 48.87</strain>
    </source>
</reference>
<feature type="region of interest" description="Disordered" evidence="1">
    <location>
        <begin position="1"/>
        <end position="21"/>
    </location>
</feature>
<dbReference type="GeneID" id="25727715"/>
<evidence type="ECO:0000256" key="1">
    <source>
        <dbReference type="SAM" id="MobiDB-lite"/>
    </source>
</evidence>
<dbReference type="PANTHER" id="PTHR46689">
    <property type="entry name" value="MEMBRANE PROTEIN, PUTATIVE-RELATED"/>
    <property type="match status" value="1"/>
</dbReference>
<name>A0A0D2M8L3_9CHLO</name>
<evidence type="ECO:0000259" key="2">
    <source>
        <dbReference type="Pfam" id="PF19050"/>
    </source>
</evidence>
<accession>A0A0D2M8L3</accession>
<gene>
    <name evidence="3" type="ORF">MNEG_10542</name>
</gene>
<protein>
    <recommendedName>
        <fullName evidence="2">PhoD-like phosphatase domain-containing protein</fullName>
    </recommendedName>
</protein>
<evidence type="ECO:0000313" key="3">
    <source>
        <dbReference type="EMBL" id="KIY97421.1"/>
    </source>
</evidence>
<dbReference type="InterPro" id="IPR043904">
    <property type="entry name" value="PhoD_2-like"/>
</dbReference>
<evidence type="ECO:0000313" key="4">
    <source>
        <dbReference type="Proteomes" id="UP000054498"/>
    </source>
</evidence>
<dbReference type="KEGG" id="mng:MNEG_10542"/>
<dbReference type="PANTHER" id="PTHR46689:SF1">
    <property type="entry name" value="PHOD-LIKE PHOSPHATASE DOMAIN-CONTAINING PROTEIN"/>
    <property type="match status" value="1"/>
</dbReference>